<comment type="caution">
    <text evidence="11">The sequence shown here is derived from an EMBL/GenBank/DDBJ whole genome shotgun (WGS) entry which is preliminary data.</text>
</comment>
<dbReference type="AlphaFoldDB" id="A0AA39U246"/>
<evidence type="ECO:0000256" key="6">
    <source>
        <dbReference type="ARBA" id="ARBA00022832"/>
    </source>
</evidence>
<evidence type="ECO:0000256" key="3">
    <source>
        <dbReference type="ARBA" id="ARBA00014923"/>
    </source>
</evidence>
<dbReference type="EC" id="3.1.2.22" evidence="2"/>
<dbReference type="GO" id="GO:0006631">
    <property type="term" value="P:fatty acid metabolic process"/>
    <property type="evidence" value="ECO:0007669"/>
    <property type="project" value="UniProtKB-KW"/>
</dbReference>
<comment type="catalytic activity">
    <reaction evidence="9">
        <text>S-hexadecanoyl-L-cysteinyl-[protein] + H2O = L-cysteinyl-[protein] + hexadecanoate + H(+)</text>
        <dbReference type="Rhea" id="RHEA:19233"/>
        <dbReference type="Rhea" id="RHEA-COMP:10131"/>
        <dbReference type="Rhea" id="RHEA-COMP:11032"/>
        <dbReference type="ChEBI" id="CHEBI:7896"/>
        <dbReference type="ChEBI" id="CHEBI:15377"/>
        <dbReference type="ChEBI" id="CHEBI:15378"/>
        <dbReference type="ChEBI" id="CHEBI:29950"/>
        <dbReference type="ChEBI" id="CHEBI:74151"/>
        <dbReference type="EC" id="3.1.2.22"/>
    </reaction>
</comment>
<feature type="domain" description="Phospholipase/carboxylesterase/thioesterase" evidence="10">
    <location>
        <begin position="9"/>
        <end position="197"/>
    </location>
</feature>
<name>A0AA39U246_9AGAR</name>
<organism evidence="11 12">
    <name type="scientific">Armillaria luteobubalina</name>
    <dbReference type="NCBI Taxonomy" id="153913"/>
    <lineage>
        <taxon>Eukaryota</taxon>
        <taxon>Fungi</taxon>
        <taxon>Dikarya</taxon>
        <taxon>Basidiomycota</taxon>
        <taxon>Agaricomycotina</taxon>
        <taxon>Agaricomycetes</taxon>
        <taxon>Agaricomycetidae</taxon>
        <taxon>Agaricales</taxon>
        <taxon>Marasmiineae</taxon>
        <taxon>Physalacriaceae</taxon>
        <taxon>Armillaria</taxon>
    </lineage>
</organism>
<dbReference type="InterPro" id="IPR050565">
    <property type="entry name" value="LYPA1-2/EST-like"/>
</dbReference>
<dbReference type="PANTHER" id="PTHR10655">
    <property type="entry name" value="LYSOPHOSPHOLIPASE-RELATED"/>
    <property type="match status" value="1"/>
</dbReference>
<comment type="similarity">
    <text evidence="1">Belongs to the AB hydrolase superfamily. AB hydrolase 2 family.</text>
</comment>
<dbReference type="Pfam" id="PF02230">
    <property type="entry name" value="Abhydrolase_2"/>
    <property type="match status" value="1"/>
</dbReference>
<evidence type="ECO:0000256" key="9">
    <source>
        <dbReference type="ARBA" id="ARBA00047337"/>
    </source>
</evidence>
<dbReference type="PANTHER" id="PTHR10655:SF17">
    <property type="entry name" value="LYSOPHOSPHOLIPASE-LIKE PROTEIN 1"/>
    <property type="match status" value="1"/>
</dbReference>
<gene>
    <name evidence="11" type="ORF">EDD18DRAFT_1089332</name>
</gene>
<evidence type="ECO:0000256" key="2">
    <source>
        <dbReference type="ARBA" id="ARBA00012423"/>
    </source>
</evidence>
<evidence type="ECO:0000256" key="4">
    <source>
        <dbReference type="ARBA" id="ARBA00022487"/>
    </source>
</evidence>
<keyword evidence="6" id="KW-0443">Lipid metabolism</keyword>
<dbReference type="GO" id="GO:0008474">
    <property type="term" value="F:palmitoyl-(protein) hydrolase activity"/>
    <property type="evidence" value="ECO:0007669"/>
    <property type="project" value="UniProtKB-EC"/>
</dbReference>
<dbReference type="InterPro" id="IPR029058">
    <property type="entry name" value="AB_hydrolase_fold"/>
</dbReference>
<comment type="function">
    <text evidence="7">Hydrolyzes fatty acids from S-acylated cysteine residues in proteins with a strong preference for palmitoylated G-alpha proteins over other acyl substrates. Mediates the deacylation of G-alpha proteins such as GPA1 in vivo, but has weak or no activity toward palmitoylated Ras proteins. Has weak lysophospholipase activity in vitro; however such activity may not exist in vivo.</text>
</comment>
<feature type="non-terminal residue" evidence="11">
    <location>
        <position position="234"/>
    </location>
</feature>
<evidence type="ECO:0000256" key="7">
    <source>
        <dbReference type="ARBA" id="ARBA00029392"/>
    </source>
</evidence>
<sequence length="234" mass="25410">SQQPECLTIAAKSSSSVTVILIHGLGGNANEMKVLAQELATDPGLNHVKWVMPQASLQPCTRFGGRVVPACFRRYDSRSGPDDEEGILQSVETLSRLVRQEQEDGTQRVVLAGFSQGADMSLFITVTRPDLKISGVVMLSGRMLLPEKLAESMQTSDAKGVPIFIGHGMDDEIMTIETNGKCVDALKAAGLTVQKNTNDVGAISYHVYEGLGRTVNSREKDDLKDWMKKNLSSD</sequence>
<evidence type="ECO:0000313" key="12">
    <source>
        <dbReference type="Proteomes" id="UP001175228"/>
    </source>
</evidence>
<evidence type="ECO:0000256" key="1">
    <source>
        <dbReference type="ARBA" id="ARBA00006499"/>
    </source>
</evidence>
<evidence type="ECO:0000259" key="10">
    <source>
        <dbReference type="Pfam" id="PF02230"/>
    </source>
</evidence>
<dbReference type="GO" id="GO:0052689">
    <property type="term" value="F:carboxylic ester hydrolase activity"/>
    <property type="evidence" value="ECO:0007669"/>
    <property type="project" value="UniProtKB-KW"/>
</dbReference>
<accession>A0AA39U246</accession>
<dbReference type="SUPFAM" id="SSF53474">
    <property type="entry name" value="alpha/beta-Hydrolases"/>
    <property type="match status" value="1"/>
</dbReference>
<dbReference type="Gene3D" id="3.40.50.1820">
    <property type="entry name" value="alpha/beta hydrolase"/>
    <property type="match status" value="1"/>
</dbReference>
<dbReference type="EMBL" id="JAUEPU010000139">
    <property type="protein sequence ID" value="KAK0475962.1"/>
    <property type="molecule type" value="Genomic_DNA"/>
</dbReference>
<keyword evidence="6" id="KW-0276">Fatty acid metabolism</keyword>
<dbReference type="InterPro" id="IPR003140">
    <property type="entry name" value="PLipase/COase/thioEstase"/>
</dbReference>
<evidence type="ECO:0000256" key="8">
    <source>
        <dbReference type="ARBA" id="ARBA00031195"/>
    </source>
</evidence>
<evidence type="ECO:0000313" key="11">
    <source>
        <dbReference type="EMBL" id="KAK0475962.1"/>
    </source>
</evidence>
<keyword evidence="5" id="KW-0378">Hydrolase</keyword>
<dbReference type="Proteomes" id="UP001175228">
    <property type="component" value="Unassembled WGS sequence"/>
</dbReference>
<protein>
    <recommendedName>
        <fullName evidence="3">Acyl-protein thioesterase 1</fullName>
        <ecNumber evidence="2">3.1.2.22</ecNumber>
    </recommendedName>
    <alternativeName>
        <fullName evidence="8">Palmitoyl-protein hydrolase</fullName>
    </alternativeName>
</protein>
<proteinExistence type="inferred from homology"/>
<evidence type="ECO:0000256" key="5">
    <source>
        <dbReference type="ARBA" id="ARBA00022801"/>
    </source>
</evidence>
<keyword evidence="4" id="KW-0719">Serine esterase</keyword>
<reference evidence="11" key="1">
    <citation type="submission" date="2023-06" db="EMBL/GenBank/DDBJ databases">
        <authorList>
            <consortium name="Lawrence Berkeley National Laboratory"/>
            <person name="Ahrendt S."/>
            <person name="Sahu N."/>
            <person name="Indic B."/>
            <person name="Wong-Bajracharya J."/>
            <person name="Merenyi Z."/>
            <person name="Ke H.-M."/>
            <person name="Monk M."/>
            <person name="Kocsube S."/>
            <person name="Drula E."/>
            <person name="Lipzen A."/>
            <person name="Balint B."/>
            <person name="Henrissat B."/>
            <person name="Andreopoulos B."/>
            <person name="Martin F.M."/>
            <person name="Harder C.B."/>
            <person name="Rigling D."/>
            <person name="Ford K.L."/>
            <person name="Foster G.D."/>
            <person name="Pangilinan J."/>
            <person name="Papanicolaou A."/>
            <person name="Barry K."/>
            <person name="LaButti K."/>
            <person name="Viragh M."/>
            <person name="Koriabine M."/>
            <person name="Yan M."/>
            <person name="Riley R."/>
            <person name="Champramary S."/>
            <person name="Plett K.L."/>
            <person name="Tsai I.J."/>
            <person name="Slot J."/>
            <person name="Sipos G."/>
            <person name="Plett J."/>
            <person name="Nagy L.G."/>
            <person name="Grigoriev I.V."/>
        </authorList>
    </citation>
    <scope>NUCLEOTIDE SEQUENCE</scope>
    <source>
        <strain evidence="11">HWK02</strain>
    </source>
</reference>
<keyword evidence="12" id="KW-1185">Reference proteome</keyword>